<protein>
    <submittedName>
        <fullName evidence="1">Uncharacterized protein</fullName>
    </submittedName>
</protein>
<keyword evidence="2" id="KW-1185">Reference proteome</keyword>
<dbReference type="Proteomes" id="UP000598146">
    <property type="component" value="Unassembled WGS sequence"/>
</dbReference>
<accession>A0A931CJ89</accession>
<sequence>MGADYPYTTITEPTFAARFLLDPHTDTLETVTNVDTFVDLPDGSTWALMIFTVGEVSRQLARRKETGEVANGSYFWAVDQLIVPDPGIAAMTAAIRELVRTGEIMTVGIRCDDPRPGRLGAAEE</sequence>
<organism evidence="1 2">
    <name type="scientific">Actinoplanes aureus</name>
    <dbReference type="NCBI Taxonomy" id="2792083"/>
    <lineage>
        <taxon>Bacteria</taxon>
        <taxon>Bacillati</taxon>
        <taxon>Actinomycetota</taxon>
        <taxon>Actinomycetes</taxon>
        <taxon>Micromonosporales</taxon>
        <taxon>Micromonosporaceae</taxon>
        <taxon>Actinoplanes</taxon>
    </lineage>
</organism>
<proteinExistence type="predicted"/>
<evidence type="ECO:0000313" key="2">
    <source>
        <dbReference type="Proteomes" id="UP000598146"/>
    </source>
</evidence>
<comment type="caution">
    <text evidence="1">The sequence shown here is derived from an EMBL/GenBank/DDBJ whole genome shotgun (WGS) entry which is preliminary data.</text>
</comment>
<gene>
    <name evidence="1" type="ORF">I4J89_45455</name>
</gene>
<name>A0A931CJ89_9ACTN</name>
<dbReference type="AlphaFoldDB" id="A0A931CJ89"/>
<reference evidence="1" key="1">
    <citation type="submission" date="2020-11" db="EMBL/GenBank/DDBJ databases">
        <title>Isolation and identification of active actinomycetes.</title>
        <authorList>
            <person name="Sun X."/>
        </authorList>
    </citation>
    <scope>NUCLEOTIDE SEQUENCE</scope>
    <source>
        <strain evidence="1">NEAU-A11</strain>
    </source>
</reference>
<dbReference type="EMBL" id="JADQTO010000042">
    <property type="protein sequence ID" value="MBG0568687.1"/>
    <property type="molecule type" value="Genomic_DNA"/>
</dbReference>
<evidence type="ECO:0000313" key="1">
    <source>
        <dbReference type="EMBL" id="MBG0568687.1"/>
    </source>
</evidence>